<dbReference type="PROSITE" id="PS50930">
    <property type="entry name" value="HTH_LYTTR"/>
    <property type="match status" value="1"/>
</dbReference>
<dbReference type="Pfam" id="PF04397">
    <property type="entry name" value="LytTR"/>
    <property type="match status" value="1"/>
</dbReference>
<dbReference type="RefSeq" id="WP_111340673.1">
    <property type="nucleotide sequence ID" value="NZ_QLII01000001.1"/>
</dbReference>
<comment type="caution">
    <text evidence="2">The sequence shown here is derived from an EMBL/GenBank/DDBJ whole genome shotgun (WGS) entry which is preliminary data.</text>
</comment>
<feature type="domain" description="HTH LytTR-type" evidence="1">
    <location>
        <begin position="14"/>
        <end position="108"/>
    </location>
</feature>
<sequence length="108" mass="12534">MRKIRTGQHGVNNFDPQTVLYLTGDVNYSRVHLASGQLLVSSRTLKWFADQWPHFVRVHKNALVNPAYIHDLKLASTGRQTSYLIMHNEAKLLISRRQLPLLLEQFRP</sequence>
<reference evidence="2 3" key="1">
    <citation type="submission" date="2018-06" db="EMBL/GenBank/DDBJ databases">
        <title>Spirosoma sp. HMF3257 Genome sequencing and assembly.</title>
        <authorList>
            <person name="Kang H."/>
            <person name="Cha I."/>
            <person name="Kim H."/>
            <person name="Kang J."/>
            <person name="Joh K."/>
        </authorList>
    </citation>
    <scope>NUCLEOTIDE SEQUENCE [LARGE SCALE GENOMIC DNA]</scope>
    <source>
        <strain evidence="2 3">HMF3257</strain>
    </source>
</reference>
<accession>A0A327NEQ5</accession>
<dbReference type="GO" id="GO:0003677">
    <property type="term" value="F:DNA binding"/>
    <property type="evidence" value="ECO:0007669"/>
    <property type="project" value="InterPro"/>
</dbReference>
<dbReference type="EMBL" id="QLII01000001">
    <property type="protein sequence ID" value="RAI73800.1"/>
    <property type="molecule type" value="Genomic_DNA"/>
</dbReference>
<dbReference type="Gene3D" id="2.40.50.1020">
    <property type="entry name" value="LytTr DNA-binding domain"/>
    <property type="match status" value="1"/>
</dbReference>
<name>A0A327NEQ5_9BACT</name>
<evidence type="ECO:0000313" key="3">
    <source>
        <dbReference type="Proteomes" id="UP000249016"/>
    </source>
</evidence>
<keyword evidence="3" id="KW-1185">Reference proteome</keyword>
<dbReference type="AlphaFoldDB" id="A0A327NEQ5"/>
<organism evidence="2 3">
    <name type="scientific">Spirosoma telluris</name>
    <dbReference type="NCBI Taxonomy" id="2183553"/>
    <lineage>
        <taxon>Bacteria</taxon>
        <taxon>Pseudomonadati</taxon>
        <taxon>Bacteroidota</taxon>
        <taxon>Cytophagia</taxon>
        <taxon>Cytophagales</taxon>
        <taxon>Cytophagaceae</taxon>
        <taxon>Spirosoma</taxon>
    </lineage>
</organism>
<protein>
    <submittedName>
        <fullName evidence="2">LytTR family transcriptional regulator</fullName>
    </submittedName>
</protein>
<dbReference type="SMART" id="SM00850">
    <property type="entry name" value="LytTR"/>
    <property type="match status" value="1"/>
</dbReference>
<gene>
    <name evidence="2" type="ORF">HMF3257_04155</name>
</gene>
<evidence type="ECO:0000313" key="2">
    <source>
        <dbReference type="EMBL" id="RAI73800.1"/>
    </source>
</evidence>
<proteinExistence type="predicted"/>
<dbReference type="InterPro" id="IPR007492">
    <property type="entry name" value="LytTR_DNA-bd_dom"/>
</dbReference>
<evidence type="ECO:0000259" key="1">
    <source>
        <dbReference type="PROSITE" id="PS50930"/>
    </source>
</evidence>
<dbReference type="Proteomes" id="UP000249016">
    <property type="component" value="Unassembled WGS sequence"/>
</dbReference>
<dbReference type="OrthoDB" id="965129at2"/>